<evidence type="ECO:0000313" key="2">
    <source>
        <dbReference type="EMBL" id="MFD0871625.1"/>
    </source>
</evidence>
<reference evidence="3" key="1">
    <citation type="journal article" date="2019" name="Int. J. Syst. Evol. Microbiol.">
        <title>The Global Catalogue of Microorganisms (GCM) 10K type strain sequencing project: providing services to taxonomists for standard genome sequencing and annotation.</title>
        <authorList>
            <consortium name="The Broad Institute Genomics Platform"/>
            <consortium name="The Broad Institute Genome Sequencing Center for Infectious Disease"/>
            <person name="Wu L."/>
            <person name="Ma J."/>
        </authorList>
    </citation>
    <scope>NUCLEOTIDE SEQUENCE [LARGE SCALE GENOMIC DNA]</scope>
    <source>
        <strain evidence="3">CCUG 57263</strain>
    </source>
</reference>
<keyword evidence="3" id="KW-1185">Reference proteome</keyword>
<dbReference type="EMBL" id="JBHTIU010000085">
    <property type="protein sequence ID" value="MFD0871625.1"/>
    <property type="molecule type" value="Genomic_DNA"/>
</dbReference>
<dbReference type="RefSeq" id="WP_144935059.1">
    <property type="nucleotide sequence ID" value="NZ_JBHTIU010000085.1"/>
</dbReference>
<comment type="caution">
    <text evidence="2">The sequence shown here is derived from an EMBL/GenBank/DDBJ whole genome shotgun (WGS) entry which is preliminary data.</text>
</comment>
<accession>A0ABW3DHM6</accession>
<evidence type="ECO:0000313" key="3">
    <source>
        <dbReference type="Proteomes" id="UP001597120"/>
    </source>
</evidence>
<protein>
    <submittedName>
        <fullName evidence="2">Uncharacterized protein</fullName>
    </submittedName>
</protein>
<gene>
    <name evidence="2" type="ORF">ACFQ03_21015</name>
</gene>
<evidence type="ECO:0000256" key="1">
    <source>
        <dbReference type="SAM" id="Phobius"/>
    </source>
</evidence>
<dbReference type="Proteomes" id="UP001597120">
    <property type="component" value="Unassembled WGS sequence"/>
</dbReference>
<keyword evidence="1" id="KW-0472">Membrane</keyword>
<keyword evidence="1" id="KW-0812">Transmembrane</keyword>
<feature type="transmembrane region" description="Helical" evidence="1">
    <location>
        <begin position="34"/>
        <end position="52"/>
    </location>
</feature>
<feature type="transmembrane region" description="Helical" evidence="1">
    <location>
        <begin position="10"/>
        <end position="28"/>
    </location>
</feature>
<organism evidence="2 3">
    <name type="scientific">Paenibacillus residui</name>
    <dbReference type="NCBI Taxonomy" id="629724"/>
    <lineage>
        <taxon>Bacteria</taxon>
        <taxon>Bacillati</taxon>
        <taxon>Bacillota</taxon>
        <taxon>Bacilli</taxon>
        <taxon>Bacillales</taxon>
        <taxon>Paenibacillaceae</taxon>
        <taxon>Paenibacillus</taxon>
    </lineage>
</organism>
<name>A0ABW3DHM6_9BACL</name>
<sequence>MLLDTKNKKIIFAVIMIIIWGTGGVVYAAKGNPWLSVAAFAVVLGMGVKLYSTMKKSEK</sequence>
<keyword evidence="1" id="KW-1133">Transmembrane helix</keyword>
<proteinExistence type="predicted"/>